<gene>
    <name evidence="1" type="ORF">ISP25_07495</name>
</gene>
<proteinExistence type="predicted"/>
<dbReference type="Proteomes" id="UP001620339">
    <property type="component" value="Unassembled WGS sequence"/>
</dbReference>
<keyword evidence="2" id="KW-1185">Reference proteome</keyword>
<keyword evidence="1" id="KW-0503">Monooxygenase</keyword>
<dbReference type="GO" id="GO:0004497">
    <property type="term" value="F:monooxygenase activity"/>
    <property type="evidence" value="ECO:0007669"/>
    <property type="project" value="UniProtKB-KW"/>
</dbReference>
<accession>A0ABW8J3Q5</accession>
<dbReference type="InterPro" id="IPR045384">
    <property type="entry name" value="DUF6527"/>
</dbReference>
<protein>
    <submittedName>
        <fullName evidence="1">Ammonia monooxygenase</fullName>
    </submittedName>
</protein>
<dbReference type="Pfam" id="PF20137">
    <property type="entry name" value="BubE"/>
    <property type="match status" value="1"/>
</dbReference>
<comment type="caution">
    <text evidence="1">The sequence shown here is derived from an EMBL/GenBank/DDBJ whole genome shotgun (WGS) entry which is preliminary data.</text>
</comment>
<evidence type="ECO:0000313" key="1">
    <source>
        <dbReference type="EMBL" id="MFK2876907.1"/>
    </source>
</evidence>
<dbReference type="EMBL" id="JADIKK010000008">
    <property type="protein sequence ID" value="MFK2876907.1"/>
    <property type="molecule type" value="Genomic_DNA"/>
</dbReference>
<reference evidence="1 2" key="1">
    <citation type="submission" date="2020-10" db="EMBL/GenBank/DDBJ databases">
        <title>Phylogeny of dyella-like bacteria.</title>
        <authorList>
            <person name="Fu J."/>
        </authorList>
    </citation>
    <scope>NUCLEOTIDE SEQUENCE [LARGE SCALE GENOMIC DNA]</scope>
    <source>
        <strain evidence="1 2">KACC 19113</strain>
    </source>
</reference>
<evidence type="ECO:0000313" key="2">
    <source>
        <dbReference type="Proteomes" id="UP001620339"/>
    </source>
</evidence>
<name>A0ABW8J3Q5_9GAMM</name>
<keyword evidence="1" id="KW-0560">Oxidoreductase</keyword>
<sequence length="116" mass="13099">MKRVNDGSGNLWGYRFHCPGCDDEHIVGLSWTFNGSMESPTFSPSVLVRSGHYLHEPQVAGNCYCDWAERMPDREPSSFKCERCHSFVRDGRIQFLSDCSHVMAGQTVDLPELVDA</sequence>
<organism evidence="1 2">
    <name type="scientific">Rhodanobacter hydrolyticus</name>
    <dbReference type="NCBI Taxonomy" id="2250595"/>
    <lineage>
        <taxon>Bacteria</taxon>
        <taxon>Pseudomonadati</taxon>
        <taxon>Pseudomonadota</taxon>
        <taxon>Gammaproteobacteria</taxon>
        <taxon>Lysobacterales</taxon>
        <taxon>Rhodanobacteraceae</taxon>
        <taxon>Rhodanobacter</taxon>
    </lineage>
</organism>